<dbReference type="Pfam" id="PF25954">
    <property type="entry name" value="Beta-barrel_RND_2"/>
    <property type="match status" value="1"/>
</dbReference>
<proteinExistence type="inferred from homology"/>
<evidence type="ECO:0000313" key="7">
    <source>
        <dbReference type="EMBL" id="TXB62305.1"/>
    </source>
</evidence>
<dbReference type="Gene3D" id="2.40.50.100">
    <property type="match status" value="1"/>
</dbReference>
<dbReference type="GO" id="GO:0022857">
    <property type="term" value="F:transmembrane transporter activity"/>
    <property type="evidence" value="ECO:0007669"/>
    <property type="project" value="InterPro"/>
</dbReference>
<comment type="similarity">
    <text evidence="1">Belongs to the membrane fusion protein (MFP) (TC 8.A.1) family.</text>
</comment>
<dbReference type="AlphaFoldDB" id="A0A5C6RK69"/>
<evidence type="ECO:0000313" key="8">
    <source>
        <dbReference type="Proteomes" id="UP000321580"/>
    </source>
</evidence>
<feature type="domain" description="CusB-like beta-barrel" evidence="6">
    <location>
        <begin position="245"/>
        <end position="317"/>
    </location>
</feature>
<dbReference type="Proteomes" id="UP000321580">
    <property type="component" value="Unassembled WGS sequence"/>
</dbReference>
<name>A0A5C6RK69_9BACT</name>
<dbReference type="PROSITE" id="PS51257">
    <property type="entry name" value="PROKAR_LIPOPROTEIN"/>
    <property type="match status" value="1"/>
</dbReference>
<evidence type="ECO:0000259" key="5">
    <source>
        <dbReference type="Pfam" id="PF25919"/>
    </source>
</evidence>
<protein>
    <submittedName>
        <fullName evidence="7">Efflux RND transporter periplasmic adaptor subunit</fullName>
    </submittedName>
</protein>
<evidence type="ECO:0000256" key="3">
    <source>
        <dbReference type="SAM" id="MobiDB-lite"/>
    </source>
</evidence>
<dbReference type="Gene3D" id="2.40.420.20">
    <property type="match status" value="1"/>
</dbReference>
<dbReference type="GO" id="GO:0016020">
    <property type="term" value="C:membrane"/>
    <property type="evidence" value="ECO:0007669"/>
    <property type="project" value="InterPro"/>
</dbReference>
<gene>
    <name evidence="7" type="ORF">FRY97_14755</name>
</gene>
<dbReference type="RefSeq" id="WP_147168325.1">
    <property type="nucleotide sequence ID" value="NZ_VOOR01000032.1"/>
</dbReference>
<organism evidence="7 8">
    <name type="scientific">Phaeodactylibacter luteus</name>
    <dbReference type="NCBI Taxonomy" id="1564516"/>
    <lineage>
        <taxon>Bacteria</taxon>
        <taxon>Pseudomonadati</taxon>
        <taxon>Bacteroidota</taxon>
        <taxon>Saprospiria</taxon>
        <taxon>Saprospirales</taxon>
        <taxon>Haliscomenobacteraceae</taxon>
        <taxon>Phaeodactylibacter</taxon>
    </lineage>
</organism>
<dbReference type="Pfam" id="PF25919">
    <property type="entry name" value="BSH_CusB"/>
    <property type="match status" value="1"/>
</dbReference>
<keyword evidence="2" id="KW-0813">Transport</keyword>
<dbReference type="InterPro" id="IPR058792">
    <property type="entry name" value="Beta-barrel_RND_2"/>
</dbReference>
<dbReference type="InterPro" id="IPR051909">
    <property type="entry name" value="MFP_Cation_Efflux"/>
</dbReference>
<dbReference type="EMBL" id="VOOR01000032">
    <property type="protein sequence ID" value="TXB62305.1"/>
    <property type="molecule type" value="Genomic_DNA"/>
</dbReference>
<dbReference type="OrthoDB" id="9814657at2"/>
<keyword evidence="4" id="KW-0732">Signal</keyword>
<dbReference type="Gene3D" id="2.40.30.170">
    <property type="match status" value="1"/>
</dbReference>
<sequence length="405" mass="44724">MSITYKCLLPLLSIVIFAFACSSDHTHAEDGHDHGEPHTEQQEIAEESHSDTEVELTNEQIKTIGLTIGKMEELKITGFIKANGVLDLPPDEIATVTAPANGFVQSTKGEYLIGSYVKQGTVLARLEHPDYLQLQQDYLEVVAQLEFSRQEVSRQQELSGANAGVLKSLQEATSVLKRQEAQAKGLAAKLRYLGIDPEQVSSGKVFSTIGITAPISGYITNLNINQGRYVQPSEMLYEIVNNQHVHLELDVFESNISQVQEGMPISFTLPSLSSEVFAGEVRLVGRSFNMENKTVRVHGHIDGKNPNFIRGAYVEAKIWNDAATVKALPEGAVISEGGLNYIFIQEEETPDGKHFRRVSVKVGEKDNGFVAVEPLEVLPDGTRFVTDQAYYLAAQMMKGELEHEH</sequence>
<evidence type="ECO:0000259" key="6">
    <source>
        <dbReference type="Pfam" id="PF25954"/>
    </source>
</evidence>
<dbReference type="SUPFAM" id="SSF111369">
    <property type="entry name" value="HlyD-like secretion proteins"/>
    <property type="match status" value="1"/>
</dbReference>
<feature type="signal peptide" evidence="4">
    <location>
        <begin position="1"/>
        <end position="20"/>
    </location>
</feature>
<dbReference type="InterPro" id="IPR006143">
    <property type="entry name" value="RND_pump_MFP"/>
</dbReference>
<evidence type="ECO:0000256" key="4">
    <source>
        <dbReference type="SAM" id="SignalP"/>
    </source>
</evidence>
<keyword evidence="8" id="KW-1185">Reference proteome</keyword>
<evidence type="ECO:0000256" key="1">
    <source>
        <dbReference type="ARBA" id="ARBA00009477"/>
    </source>
</evidence>
<comment type="caution">
    <text evidence="7">The sequence shown here is derived from an EMBL/GenBank/DDBJ whole genome shotgun (WGS) entry which is preliminary data.</text>
</comment>
<feature type="compositionally biased region" description="Basic and acidic residues" evidence="3">
    <location>
        <begin position="27"/>
        <end position="52"/>
    </location>
</feature>
<dbReference type="InterPro" id="IPR058790">
    <property type="entry name" value="BSH_CusB"/>
</dbReference>
<evidence type="ECO:0000256" key="2">
    <source>
        <dbReference type="ARBA" id="ARBA00022448"/>
    </source>
</evidence>
<dbReference type="GO" id="GO:0060003">
    <property type="term" value="P:copper ion export"/>
    <property type="evidence" value="ECO:0007669"/>
    <property type="project" value="TreeGrafter"/>
</dbReference>
<reference evidence="7 8" key="1">
    <citation type="submission" date="2019-08" db="EMBL/GenBank/DDBJ databases">
        <title>Genome of Phaeodactylibacter luteus.</title>
        <authorList>
            <person name="Bowman J.P."/>
        </authorList>
    </citation>
    <scope>NUCLEOTIDE SEQUENCE [LARGE SCALE GENOMIC DNA]</scope>
    <source>
        <strain evidence="7 8">KCTC 42180</strain>
    </source>
</reference>
<feature type="domain" description="CusB-like barrel-sandwich hybrid" evidence="5">
    <location>
        <begin position="93"/>
        <end position="239"/>
    </location>
</feature>
<dbReference type="PANTHER" id="PTHR30097:SF4">
    <property type="entry name" value="SLR6042 PROTEIN"/>
    <property type="match status" value="1"/>
</dbReference>
<feature type="chain" id="PRO_5023072799" evidence="4">
    <location>
        <begin position="21"/>
        <end position="405"/>
    </location>
</feature>
<dbReference type="PANTHER" id="PTHR30097">
    <property type="entry name" value="CATION EFFLUX SYSTEM PROTEIN CUSB"/>
    <property type="match status" value="1"/>
</dbReference>
<dbReference type="NCBIfam" id="TIGR01730">
    <property type="entry name" value="RND_mfp"/>
    <property type="match status" value="1"/>
</dbReference>
<feature type="region of interest" description="Disordered" evidence="3">
    <location>
        <begin position="27"/>
        <end position="55"/>
    </location>
</feature>
<accession>A0A5C6RK69</accession>
<dbReference type="GO" id="GO:0030313">
    <property type="term" value="C:cell envelope"/>
    <property type="evidence" value="ECO:0007669"/>
    <property type="project" value="TreeGrafter"/>
</dbReference>
<dbReference type="GO" id="GO:0015679">
    <property type="term" value="P:plasma membrane copper ion transport"/>
    <property type="evidence" value="ECO:0007669"/>
    <property type="project" value="TreeGrafter"/>
</dbReference>